<dbReference type="Gene3D" id="3.40.50.11950">
    <property type="match status" value="1"/>
</dbReference>
<dbReference type="Proteomes" id="UP001289374">
    <property type="component" value="Unassembled WGS sequence"/>
</dbReference>
<dbReference type="PANTHER" id="PTHR12750">
    <property type="entry name" value="DIPHOSPHOINOSITOL PENTAKISPHOSPHATE KINASE"/>
    <property type="match status" value="1"/>
</dbReference>
<evidence type="ECO:0000256" key="9">
    <source>
        <dbReference type="ARBA" id="ARBA00034629"/>
    </source>
</evidence>
<dbReference type="PROSITE" id="PS00616">
    <property type="entry name" value="HIS_ACID_PHOSPHAT_1"/>
    <property type="match status" value="1"/>
</dbReference>
<dbReference type="GO" id="GO:0000828">
    <property type="term" value="F:inositol hexakisphosphate kinase activity"/>
    <property type="evidence" value="ECO:0007669"/>
    <property type="project" value="TreeGrafter"/>
</dbReference>
<evidence type="ECO:0000256" key="5">
    <source>
        <dbReference type="ARBA" id="ARBA00022741"/>
    </source>
</evidence>
<keyword evidence="3 10" id="KW-0963">Cytoplasm</keyword>
<dbReference type="SUPFAM" id="SSF56059">
    <property type="entry name" value="Glutathione synthetase ATP-binding domain-like"/>
    <property type="match status" value="1"/>
</dbReference>
<dbReference type="Pfam" id="PF18086">
    <property type="entry name" value="PPIP5K2_N"/>
    <property type="match status" value="1"/>
</dbReference>
<dbReference type="GO" id="GO:0033857">
    <property type="term" value="F:5-diphosphoinositol pentakisphosphate 1-kinase activity"/>
    <property type="evidence" value="ECO:0007669"/>
    <property type="project" value="TreeGrafter"/>
</dbReference>
<dbReference type="PANTHER" id="PTHR12750:SF9">
    <property type="entry name" value="INOSITOL HEXAKISPHOSPHATE AND DIPHOSPHOINOSITOL-PENTAKISPHOSPHATE KINASE"/>
    <property type="match status" value="1"/>
</dbReference>
<gene>
    <name evidence="13" type="ORF">Sango_0062000</name>
</gene>
<evidence type="ECO:0000313" key="14">
    <source>
        <dbReference type="Proteomes" id="UP001289374"/>
    </source>
</evidence>
<dbReference type="GO" id="GO:0006020">
    <property type="term" value="P:inositol metabolic process"/>
    <property type="evidence" value="ECO:0007669"/>
    <property type="project" value="TreeGrafter"/>
</dbReference>
<keyword evidence="7 10" id="KW-0067">ATP-binding</keyword>
<dbReference type="EMBL" id="JACGWL010000001">
    <property type="protein sequence ID" value="KAK4409890.1"/>
    <property type="molecule type" value="Genomic_DNA"/>
</dbReference>
<dbReference type="FunFam" id="3.30.470.20:FF:000132">
    <property type="entry name" value="Inositol hexakisphosphate and diphosphoinositol-pentakisphosphate kinase"/>
    <property type="match status" value="1"/>
</dbReference>
<comment type="catalytic activity">
    <reaction evidence="9">
        <text>1D-myo-inositol hexakisphosphate + ATP = 1-diphospho-1D-myo-inositol 2,3,4,5,6-pentakisphosphate + ADP</text>
        <dbReference type="Rhea" id="RHEA:37459"/>
        <dbReference type="ChEBI" id="CHEBI:30616"/>
        <dbReference type="ChEBI" id="CHEBI:58130"/>
        <dbReference type="ChEBI" id="CHEBI:74946"/>
        <dbReference type="ChEBI" id="CHEBI:456216"/>
        <dbReference type="EC" id="2.7.4.24"/>
    </reaction>
    <physiologicalReaction direction="left-to-right" evidence="9">
        <dbReference type="Rhea" id="RHEA:37460"/>
    </physiologicalReaction>
</comment>
<comment type="similarity">
    <text evidence="2 10">Belongs to the histidine acid phosphatase family. VIP1 subfamily.</text>
</comment>
<evidence type="ECO:0000259" key="12">
    <source>
        <dbReference type="Pfam" id="PF18086"/>
    </source>
</evidence>
<dbReference type="Gene3D" id="3.30.470.20">
    <property type="entry name" value="ATP-grasp fold, B domain"/>
    <property type="match status" value="1"/>
</dbReference>
<feature type="domain" description="VIP1 N-terminal" evidence="12">
    <location>
        <begin position="41"/>
        <end position="116"/>
    </location>
</feature>
<dbReference type="GO" id="GO:0005829">
    <property type="term" value="C:cytosol"/>
    <property type="evidence" value="ECO:0007669"/>
    <property type="project" value="UniProtKB-SubCell"/>
</dbReference>
<dbReference type="GO" id="GO:0032958">
    <property type="term" value="P:inositol phosphate biosynthetic process"/>
    <property type="evidence" value="ECO:0007669"/>
    <property type="project" value="TreeGrafter"/>
</dbReference>
<dbReference type="AlphaFoldDB" id="A0AAE1XDH7"/>
<keyword evidence="6 10" id="KW-0418">Kinase</keyword>
<dbReference type="InterPro" id="IPR040557">
    <property type="entry name" value="VIP1_N"/>
</dbReference>
<name>A0AAE1XDH7_9LAMI</name>
<protein>
    <recommendedName>
        <fullName evidence="10">Inositol hexakisphosphate and diphosphoinositol-pentakisphosphate kinase</fullName>
        <ecNumber evidence="10">2.7.4.24</ecNumber>
    </recommendedName>
</protein>
<proteinExistence type="inferred from homology"/>
<comment type="subcellular location">
    <subcellularLocation>
        <location evidence="1 10">Cytoplasm</location>
        <location evidence="1 10">Cytosol</location>
    </subcellularLocation>
</comment>
<dbReference type="InterPro" id="IPR033379">
    <property type="entry name" value="Acid_Pase_AS"/>
</dbReference>
<comment type="caution">
    <text evidence="13">The sequence shown here is derived from an EMBL/GenBank/DDBJ whole genome shotgun (WGS) entry which is preliminary data.</text>
</comment>
<reference evidence="13" key="1">
    <citation type="submission" date="2020-06" db="EMBL/GenBank/DDBJ databases">
        <authorList>
            <person name="Li T."/>
            <person name="Hu X."/>
            <person name="Zhang T."/>
            <person name="Song X."/>
            <person name="Zhang H."/>
            <person name="Dai N."/>
            <person name="Sheng W."/>
            <person name="Hou X."/>
            <person name="Wei L."/>
        </authorList>
    </citation>
    <scope>NUCLEOTIDE SEQUENCE</scope>
    <source>
        <strain evidence="13">K16</strain>
        <tissue evidence="13">Leaf</tissue>
    </source>
</reference>
<accession>A0AAE1XDH7</accession>
<evidence type="ECO:0000256" key="11">
    <source>
        <dbReference type="SAM" id="MobiDB-lite"/>
    </source>
</evidence>
<sequence length="1071" mass="121720">MNCSHFLPFLRLGVLSEKRYGVVEVSGRKGKCCSAAPRLPLMSQILERLQAFGEFEIVHFGDKVILEEPRECRWPICDCLIAFYSTGYPLQRAEAYAALRKPFLVNELGQQHLLHDRRKVYERLEMYGIPVPRYALVNRDFPNQELDYFVEEEILLRSMEIDFGSLLWRSLLMVGNRSSEFHPEVRRVRREGSYIYEEFMPTGGTDVKVYTVGPEYAHAEARKSPVVDGVVMRNPDGKEVRYPVLLTPTEKQMAREVCVAFGKCKVCGFDLLRCEGRSYVFDVNGWSFVKNSYKYYDDAACVLRKMFLDAKAPHLSSTIPPTLPWKVNEPVQPSEGLTRQGSGLIGTFGQSEELRCVITIIRHGDRTPKQKVKLKVTEEKLLNLMLKYNGEDLEQRYKAESAVQLQDLLDATRILVPRTRPGRESDSEAEDIEHAEKLRQVKAVLEEGGHFSGIYRKVQLKPLKWVKVPKVNGEGEEERPTEALMVLKYGGVLTHAGRKQAEELGRYFRNYMYPGEGTGLLRLHSTYRHDLKIYSSDEGRVQMSAAAFAKGLLDLEGQLTPILVSLVSKDSSMLDGLDNASIEIKEAKARLSEIITSGAKAVHNSGEPDEPWMVDGAGLPANASELLPKLVKLTKKVTEQVRLLAKDEDEELAEANSYDVIPPYDQAKALGKTNIDVDRIAAGLPGSEGFMFARWRKLERDLYNERKGRFDVTQIPDVYDSCKYDLLHNAHLNLEGLDELFKVAQLLADGVIPNEYGINPWQKLKIGSKIARRLLGKILIDLRNTREEAISVAELKINQDNSSAATSTGKEDTDYHTKSHSKIEGSRRTSFTSDMSMDQDDDDDKETKYRLDPKYANVKTPERHVRTRLYFTSESHIHSLMNVLRYCNLDESLQGEPSLVCDNALERLYKTKELDYMSYIVLRMFENTEVALEDPKRFRVEMAFSRGADLSPLERKDSEAASLHQEHTLPIMGPERLQEVGSYLTLEMMEKMIRPFAMPAEDFPPPSIPQGFSGYFSKSAAVLERLVNLWPFNKHGNTNDGNIRGPSPRSLFLPNLAWLRVSNRAKSRMPK</sequence>
<dbReference type="InterPro" id="IPR029033">
    <property type="entry name" value="His_PPase_superfam"/>
</dbReference>
<evidence type="ECO:0000256" key="3">
    <source>
        <dbReference type="ARBA" id="ARBA00022490"/>
    </source>
</evidence>
<evidence type="ECO:0000313" key="13">
    <source>
        <dbReference type="EMBL" id="KAK4409890.1"/>
    </source>
</evidence>
<dbReference type="InterPro" id="IPR037446">
    <property type="entry name" value="His_Pase_VIP1"/>
</dbReference>
<evidence type="ECO:0000256" key="4">
    <source>
        <dbReference type="ARBA" id="ARBA00022679"/>
    </source>
</evidence>
<evidence type="ECO:0000256" key="2">
    <source>
        <dbReference type="ARBA" id="ARBA00005609"/>
    </source>
</evidence>
<evidence type="ECO:0000256" key="1">
    <source>
        <dbReference type="ARBA" id="ARBA00004514"/>
    </source>
</evidence>
<keyword evidence="5 10" id="KW-0547">Nucleotide-binding</keyword>
<feature type="compositionally biased region" description="Basic and acidic residues" evidence="11">
    <location>
        <begin position="809"/>
        <end position="827"/>
    </location>
</feature>
<dbReference type="InterPro" id="IPR000560">
    <property type="entry name" value="His_Pase_clade-2"/>
</dbReference>
<evidence type="ECO:0000256" key="8">
    <source>
        <dbReference type="ARBA" id="ARBA00033696"/>
    </source>
</evidence>
<comment type="function">
    <text evidence="10">Bifunctional inositol kinase that acts in concert with the IP6K kinases to synthesize the diphosphate group-containing inositol pyrophosphates diphosphoinositol pentakisphosphate, PP-InsP5, and bis-diphosphoinositol tetrakisphosphate, (PP)2-InsP4. PP-InsP5 and (PP)2-InsP4, also respectively called InsP7 and InsP8, may regulate a variety of cellular processes, including apoptosis, vesicle trafficking, cytoskeletal dynamics, and exocytosis. Phosphorylates inositol hexakisphosphate (InsP6).</text>
</comment>
<evidence type="ECO:0000256" key="10">
    <source>
        <dbReference type="RuleBase" id="RU365032"/>
    </source>
</evidence>
<evidence type="ECO:0000256" key="6">
    <source>
        <dbReference type="ARBA" id="ARBA00022777"/>
    </source>
</evidence>
<dbReference type="CDD" id="cd07061">
    <property type="entry name" value="HP_HAP_like"/>
    <property type="match status" value="1"/>
</dbReference>
<keyword evidence="14" id="KW-1185">Reference proteome</keyword>
<dbReference type="GO" id="GO:0005524">
    <property type="term" value="F:ATP binding"/>
    <property type="evidence" value="ECO:0007669"/>
    <property type="project" value="UniProtKB-KW"/>
</dbReference>
<keyword evidence="4 10" id="KW-0808">Transferase</keyword>
<dbReference type="EC" id="2.7.4.24" evidence="10"/>
<reference evidence="13" key="2">
    <citation type="journal article" date="2024" name="Plant">
        <title>Genomic evolution and insights into agronomic trait innovations of Sesamum species.</title>
        <authorList>
            <person name="Miao H."/>
            <person name="Wang L."/>
            <person name="Qu L."/>
            <person name="Liu H."/>
            <person name="Sun Y."/>
            <person name="Le M."/>
            <person name="Wang Q."/>
            <person name="Wei S."/>
            <person name="Zheng Y."/>
            <person name="Lin W."/>
            <person name="Duan Y."/>
            <person name="Cao H."/>
            <person name="Xiong S."/>
            <person name="Wang X."/>
            <person name="Wei L."/>
            <person name="Li C."/>
            <person name="Ma Q."/>
            <person name="Ju M."/>
            <person name="Zhao R."/>
            <person name="Li G."/>
            <person name="Mu C."/>
            <person name="Tian Q."/>
            <person name="Mei H."/>
            <person name="Zhang T."/>
            <person name="Gao T."/>
            <person name="Zhang H."/>
        </authorList>
    </citation>
    <scope>NUCLEOTIDE SEQUENCE</scope>
    <source>
        <strain evidence="13">K16</strain>
    </source>
</reference>
<comment type="catalytic activity">
    <reaction evidence="8">
        <text>5-diphospho-1D-myo-inositol 1,2,3,4,6-pentakisphosphate + ATP + H(+) = 1,5-bis(diphospho)-1D-myo-inositol 2,3,4,6-tetrakisphosphate + ADP</text>
        <dbReference type="Rhea" id="RHEA:10276"/>
        <dbReference type="ChEBI" id="CHEBI:15378"/>
        <dbReference type="ChEBI" id="CHEBI:30616"/>
        <dbReference type="ChEBI" id="CHEBI:58628"/>
        <dbReference type="ChEBI" id="CHEBI:77983"/>
        <dbReference type="ChEBI" id="CHEBI:456216"/>
        <dbReference type="EC" id="2.7.4.24"/>
    </reaction>
    <physiologicalReaction direction="left-to-right" evidence="8">
        <dbReference type="Rhea" id="RHEA:10277"/>
    </physiologicalReaction>
</comment>
<evidence type="ECO:0000256" key="7">
    <source>
        <dbReference type="ARBA" id="ARBA00022840"/>
    </source>
</evidence>
<organism evidence="13 14">
    <name type="scientific">Sesamum angolense</name>
    <dbReference type="NCBI Taxonomy" id="2727404"/>
    <lineage>
        <taxon>Eukaryota</taxon>
        <taxon>Viridiplantae</taxon>
        <taxon>Streptophyta</taxon>
        <taxon>Embryophyta</taxon>
        <taxon>Tracheophyta</taxon>
        <taxon>Spermatophyta</taxon>
        <taxon>Magnoliopsida</taxon>
        <taxon>eudicotyledons</taxon>
        <taxon>Gunneridae</taxon>
        <taxon>Pentapetalae</taxon>
        <taxon>asterids</taxon>
        <taxon>lamiids</taxon>
        <taxon>Lamiales</taxon>
        <taxon>Pedaliaceae</taxon>
        <taxon>Sesamum</taxon>
    </lineage>
</organism>
<dbReference type="Gene3D" id="3.40.50.1240">
    <property type="entry name" value="Phosphoglycerate mutase-like"/>
    <property type="match status" value="1"/>
</dbReference>
<dbReference type="SUPFAM" id="SSF53254">
    <property type="entry name" value="Phosphoglycerate mutase-like"/>
    <property type="match status" value="1"/>
</dbReference>
<dbReference type="Pfam" id="PF00328">
    <property type="entry name" value="His_Phos_2"/>
    <property type="match status" value="1"/>
</dbReference>
<feature type="region of interest" description="Disordered" evidence="11">
    <location>
        <begin position="800"/>
        <end position="849"/>
    </location>
</feature>